<dbReference type="RefSeq" id="WP_086334839.1">
    <property type="nucleotide sequence ID" value="NZ_NGMS01000001.1"/>
</dbReference>
<comment type="caution">
    <text evidence="1">The sequence shown here is derived from an EMBL/GenBank/DDBJ whole genome shotgun (WGS) entry which is preliminary data.</text>
</comment>
<dbReference type="AlphaFoldDB" id="A0A242L0F4"/>
<dbReference type="EMBL" id="NGMS01000001">
    <property type="protein sequence ID" value="OTP27674.1"/>
    <property type="molecule type" value="Genomic_DNA"/>
</dbReference>
<sequence length="49" mass="5570">MTFTKTSISYRVAFDSSTNRFMTIDAMNEQHIAYGITIEQAVKALHESN</sequence>
<organism evidence="1 2">
    <name type="scientific">Enterococcus mundtii</name>
    <dbReference type="NCBI Taxonomy" id="53346"/>
    <lineage>
        <taxon>Bacteria</taxon>
        <taxon>Bacillati</taxon>
        <taxon>Bacillota</taxon>
        <taxon>Bacilli</taxon>
        <taxon>Lactobacillales</taxon>
        <taxon>Enterococcaceae</taxon>
        <taxon>Enterococcus</taxon>
    </lineage>
</organism>
<protein>
    <submittedName>
        <fullName evidence="1">Uncharacterized protein</fullName>
    </submittedName>
</protein>
<evidence type="ECO:0000313" key="1">
    <source>
        <dbReference type="EMBL" id="OTP27674.1"/>
    </source>
</evidence>
<dbReference type="Proteomes" id="UP000195024">
    <property type="component" value="Unassembled WGS sequence"/>
</dbReference>
<gene>
    <name evidence="1" type="ORF">A5802_001410</name>
</gene>
<proteinExistence type="predicted"/>
<evidence type="ECO:0000313" key="2">
    <source>
        <dbReference type="Proteomes" id="UP000195024"/>
    </source>
</evidence>
<reference evidence="1 2" key="1">
    <citation type="submission" date="2017-05" db="EMBL/GenBank/DDBJ databases">
        <title>The Genome Sequence of Enterococcus mundtii 6B1_DIV0119.</title>
        <authorList>
            <consortium name="The Broad Institute Genomics Platform"/>
            <consortium name="The Broad Institute Genomic Center for Infectious Diseases"/>
            <person name="Earl A."/>
            <person name="Manson A."/>
            <person name="Schwartman J."/>
            <person name="Gilmore M."/>
            <person name="Abouelleil A."/>
            <person name="Cao P."/>
            <person name="Chapman S."/>
            <person name="Cusick C."/>
            <person name="Shea T."/>
            <person name="Young S."/>
            <person name="Neafsey D."/>
            <person name="Nusbaum C."/>
            <person name="Birren B."/>
        </authorList>
    </citation>
    <scope>NUCLEOTIDE SEQUENCE [LARGE SCALE GENOMIC DNA]</scope>
    <source>
        <strain evidence="1 2">6B1_DIV0119</strain>
    </source>
</reference>
<accession>A0A242L0F4</accession>
<name>A0A242L0F4_ENTMU</name>